<evidence type="ECO:0000313" key="3">
    <source>
        <dbReference type="Proteomes" id="UP000639973"/>
    </source>
</evidence>
<organism evidence="2 3">
    <name type="scientific">Deinococcus aerolatus</name>
    <dbReference type="NCBI Taxonomy" id="522487"/>
    <lineage>
        <taxon>Bacteria</taxon>
        <taxon>Thermotogati</taxon>
        <taxon>Deinococcota</taxon>
        <taxon>Deinococci</taxon>
        <taxon>Deinococcales</taxon>
        <taxon>Deinococcaceae</taxon>
        <taxon>Deinococcus</taxon>
    </lineage>
</organism>
<gene>
    <name evidence="2" type="ORF">GCM10010840_36600</name>
</gene>
<name>A0ABQ2GH91_9DEIO</name>
<keyword evidence="1" id="KW-0472">Membrane</keyword>
<dbReference type="Proteomes" id="UP000639973">
    <property type="component" value="Unassembled WGS sequence"/>
</dbReference>
<dbReference type="EMBL" id="BMOL01000045">
    <property type="protein sequence ID" value="GGL95195.1"/>
    <property type="molecule type" value="Genomic_DNA"/>
</dbReference>
<sequence length="64" mass="7003">MVADMLRRFVVSLVLTLPIILFSPIGEALGFRAAPPFGLDMAWFGLILATPVVWWGGWPFISAA</sequence>
<keyword evidence="3" id="KW-1185">Reference proteome</keyword>
<comment type="caution">
    <text evidence="2">The sequence shown here is derived from an EMBL/GenBank/DDBJ whole genome shotgun (WGS) entry which is preliminary data.</text>
</comment>
<keyword evidence="1" id="KW-1133">Transmembrane helix</keyword>
<proteinExistence type="predicted"/>
<evidence type="ECO:0000313" key="2">
    <source>
        <dbReference type="EMBL" id="GGL95195.1"/>
    </source>
</evidence>
<evidence type="ECO:0000256" key="1">
    <source>
        <dbReference type="SAM" id="Phobius"/>
    </source>
</evidence>
<feature type="transmembrane region" description="Helical" evidence="1">
    <location>
        <begin position="40"/>
        <end position="61"/>
    </location>
</feature>
<protein>
    <submittedName>
        <fullName evidence="2">Uncharacterized protein</fullName>
    </submittedName>
</protein>
<keyword evidence="1" id="KW-0812">Transmembrane</keyword>
<reference evidence="3" key="1">
    <citation type="journal article" date="2019" name="Int. J. Syst. Evol. Microbiol.">
        <title>The Global Catalogue of Microorganisms (GCM) 10K type strain sequencing project: providing services to taxonomists for standard genome sequencing and annotation.</title>
        <authorList>
            <consortium name="The Broad Institute Genomics Platform"/>
            <consortium name="The Broad Institute Genome Sequencing Center for Infectious Disease"/>
            <person name="Wu L."/>
            <person name="Ma J."/>
        </authorList>
    </citation>
    <scope>NUCLEOTIDE SEQUENCE [LARGE SCALE GENOMIC DNA]</scope>
    <source>
        <strain evidence="3">JCM 15442</strain>
    </source>
</reference>
<accession>A0ABQ2GH91</accession>